<protein>
    <submittedName>
        <fullName evidence="2">Uncharacterized protein</fullName>
    </submittedName>
</protein>
<accession>A0A2M9C6X5</accession>
<feature type="signal peptide" evidence="1">
    <location>
        <begin position="1"/>
        <end position="21"/>
    </location>
</feature>
<dbReference type="OrthoDB" id="1273065at2"/>
<sequence>MKYTGTLILTFLMFMKMFSQVGINTATPKSTLDVNGDLALRKALSVGGTDVVNGDKGSVDQVLVSKGAGQPPVWRYANIPFMENSQYKLINTYLKTDQTGITTLSNSVAASSPVTSNLNEDFDPAKWAKITGLSIPVEIKASQNKITYQVQSGVELVNKVAGAGSSVDFICGIFKNDKLVALRPDGIAAIDTAPTQSIFTLNYTEENVPIGNYTVDVACRKISSSDVTNNYFRIGVNIPTYGPTPILTNNSSNAFSLRSLLKIDIAELVTYTN</sequence>
<gene>
    <name evidence="2" type="ORF">CLV73_0561</name>
</gene>
<keyword evidence="1" id="KW-0732">Signal</keyword>
<reference evidence="2 3" key="1">
    <citation type="submission" date="2017-11" db="EMBL/GenBank/DDBJ databases">
        <title>Genomic Encyclopedia of Archaeal and Bacterial Type Strains, Phase II (KMG-II): From Individual Species to Whole Genera.</title>
        <authorList>
            <person name="Goeker M."/>
        </authorList>
    </citation>
    <scope>NUCLEOTIDE SEQUENCE [LARGE SCALE GENOMIC DNA]</scope>
    <source>
        <strain evidence="2 3">DSM 27617</strain>
    </source>
</reference>
<comment type="caution">
    <text evidence="2">The sequence shown here is derived from an EMBL/GenBank/DDBJ whole genome shotgun (WGS) entry which is preliminary data.</text>
</comment>
<evidence type="ECO:0000313" key="3">
    <source>
        <dbReference type="Proteomes" id="UP000228740"/>
    </source>
</evidence>
<name>A0A2M9C6X5_9FLAO</name>
<dbReference type="AlphaFoldDB" id="A0A2M9C6X5"/>
<evidence type="ECO:0000256" key="1">
    <source>
        <dbReference type="SAM" id="SignalP"/>
    </source>
</evidence>
<feature type="chain" id="PRO_5014773621" evidence="1">
    <location>
        <begin position="22"/>
        <end position="273"/>
    </location>
</feature>
<dbReference type="Proteomes" id="UP000228740">
    <property type="component" value="Unassembled WGS sequence"/>
</dbReference>
<organism evidence="2 3">
    <name type="scientific">Chryseobacterium geocarposphaerae</name>
    <dbReference type="NCBI Taxonomy" id="1416776"/>
    <lineage>
        <taxon>Bacteria</taxon>
        <taxon>Pseudomonadati</taxon>
        <taxon>Bacteroidota</taxon>
        <taxon>Flavobacteriia</taxon>
        <taxon>Flavobacteriales</taxon>
        <taxon>Weeksellaceae</taxon>
        <taxon>Chryseobacterium group</taxon>
        <taxon>Chryseobacterium</taxon>
    </lineage>
</organism>
<dbReference type="RefSeq" id="WP_157798706.1">
    <property type="nucleotide sequence ID" value="NZ_PGFD01000001.1"/>
</dbReference>
<evidence type="ECO:0000313" key="2">
    <source>
        <dbReference type="EMBL" id="PJJ66573.1"/>
    </source>
</evidence>
<keyword evidence="3" id="KW-1185">Reference proteome</keyword>
<proteinExistence type="predicted"/>
<dbReference type="EMBL" id="PGFD01000001">
    <property type="protein sequence ID" value="PJJ66573.1"/>
    <property type="molecule type" value="Genomic_DNA"/>
</dbReference>